<evidence type="ECO:0000313" key="2">
    <source>
        <dbReference type="EMBL" id="KIY95040.1"/>
    </source>
</evidence>
<reference evidence="2 3" key="1">
    <citation type="journal article" date="2013" name="BMC Genomics">
        <title>Reconstruction of the lipid metabolism for the microalga Monoraphidium neglectum from its genome sequence reveals characteristics suitable for biofuel production.</title>
        <authorList>
            <person name="Bogen C."/>
            <person name="Al-Dilaimi A."/>
            <person name="Albersmeier A."/>
            <person name="Wichmann J."/>
            <person name="Grundmann M."/>
            <person name="Rupp O."/>
            <person name="Lauersen K.J."/>
            <person name="Blifernez-Klassen O."/>
            <person name="Kalinowski J."/>
            <person name="Goesmann A."/>
            <person name="Mussgnug J.H."/>
            <person name="Kruse O."/>
        </authorList>
    </citation>
    <scope>NUCLEOTIDE SEQUENCE [LARGE SCALE GENOMIC DNA]</scope>
    <source>
        <strain evidence="2 3">SAG 48.87</strain>
    </source>
</reference>
<dbReference type="GeneID" id="25730333"/>
<feature type="compositionally biased region" description="Low complexity" evidence="1">
    <location>
        <begin position="95"/>
        <end position="108"/>
    </location>
</feature>
<proteinExistence type="predicted"/>
<feature type="region of interest" description="Disordered" evidence="1">
    <location>
        <begin position="340"/>
        <end position="387"/>
    </location>
</feature>
<dbReference type="RefSeq" id="XP_013894060.1">
    <property type="nucleotide sequence ID" value="XM_014038606.1"/>
</dbReference>
<gene>
    <name evidence="2" type="ORF">MNEG_12922</name>
</gene>
<feature type="compositionally biased region" description="Low complexity" evidence="1">
    <location>
        <begin position="366"/>
        <end position="387"/>
    </location>
</feature>
<evidence type="ECO:0000313" key="3">
    <source>
        <dbReference type="Proteomes" id="UP000054498"/>
    </source>
</evidence>
<evidence type="ECO:0000256" key="1">
    <source>
        <dbReference type="SAM" id="MobiDB-lite"/>
    </source>
</evidence>
<dbReference type="OrthoDB" id="533436at2759"/>
<dbReference type="Proteomes" id="UP000054498">
    <property type="component" value="Unassembled WGS sequence"/>
</dbReference>
<keyword evidence="3" id="KW-1185">Reference proteome</keyword>
<organism evidence="2 3">
    <name type="scientific">Monoraphidium neglectum</name>
    <dbReference type="NCBI Taxonomy" id="145388"/>
    <lineage>
        <taxon>Eukaryota</taxon>
        <taxon>Viridiplantae</taxon>
        <taxon>Chlorophyta</taxon>
        <taxon>core chlorophytes</taxon>
        <taxon>Chlorophyceae</taxon>
        <taxon>CS clade</taxon>
        <taxon>Sphaeropleales</taxon>
        <taxon>Selenastraceae</taxon>
        <taxon>Monoraphidium</taxon>
    </lineage>
</organism>
<dbReference type="AlphaFoldDB" id="A0A0D2MJ61"/>
<accession>A0A0D2MJ61</accession>
<protein>
    <submittedName>
        <fullName evidence="2">Uncharacterized protein</fullName>
    </submittedName>
</protein>
<dbReference type="EMBL" id="KK103736">
    <property type="protein sequence ID" value="KIY95040.1"/>
    <property type="molecule type" value="Genomic_DNA"/>
</dbReference>
<feature type="compositionally biased region" description="Gly residues" evidence="1">
    <location>
        <begin position="109"/>
        <end position="121"/>
    </location>
</feature>
<dbReference type="KEGG" id="mng:MNEG_12922"/>
<feature type="region of interest" description="Disordered" evidence="1">
    <location>
        <begin position="93"/>
        <end position="132"/>
    </location>
</feature>
<sequence length="387" mass="40048">MGIPADRVRRMQRAMAAVWTRFAWLAHPELHRLAVKEMKGNAEQYHYMRQWEDPYGQRTMPWLRPLGPGGWRDDAFHTILQWLHHKLEKRGQALQQQARTQEQQTARELGGGAAGGGGPGTGAAQATTTAVEASQSPAAVHQLLGSSPPGGVAFCTKFVPITADAVAKSKAAPGTAAALPKAPAAKLTAKAPPAGITITGNATVWQYLYKNLTCNLSAGIQINAVFSQNGKPLVGHSMTGRTHTSKCADGAGSRFYFDPKGNLSDPANPLWWGAGKTNKTGAALGNGANDGTINLASPNAPRSLVIYDDASAAPYLCCDLIPQGALTTDWSKKTLTAPGAKPCPATGDPDHGPAAHGAGAHGAGAHGAADAKPAAKGGAAGAAHNHG</sequence>
<name>A0A0D2MJ61_9CHLO</name>